<keyword evidence="1" id="KW-0732">Signal</keyword>
<dbReference type="AlphaFoldDB" id="A0AAN7UQK7"/>
<organism evidence="2 3">
    <name type="scientific">Xylaria bambusicola</name>
    <dbReference type="NCBI Taxonomy" id="326684"/>
    <lineage>
        <taxon>Eukaryota</taxon>
        <taxon>Fungi</taxon>
        <taxon>Dikarya</taxon>
        <taxon>Ascomycota</taxon>
        <taxon>Pezizomycotina</taxon>
        <taxon>Sordariomycetes</taxon>
        <taxon>Xylariomycetidae</taxon>
        <taxon>Xylariales</taxon>
        <taxon>Xylariaceae</taxon>
        <taxon>Xylaria</taxon>
    </lineage>
</organism>
<evidence type="ECO:0000313" key="2">
    <source>
        <dbReference type="EMBL" id="KAK5633507.1"/>
    </source>
</evidence>
<gene>
    <name evidence="2" type="ORF">RRF57_009221</name>
</gene>
<feature type="chain" id="PRO_5042937881" description="AA1-like domain-containing protein" evidence="1">
    <location>
        <begin position="24"/>
        <end position="126"/>
    </location>
</feature>
<evidence type="ECO:0000256" key="1">
    <source>
        <dbReference type="SAM" id="SignalP"/>
    </source>
</evidence>
<comment type="caution">
    <text evidence="2">The sequence shown here is derived from an EMBL/GenBank/DDBJ whole genome shotgun (WGS) entry which is preliminary data.</text>
</comment>
<sequence>MRSVQAILKSLLLAATIAQTATALPANQTGTDSPDINAGWTFEAFSDGACRINVHNAVGNTDLPCTALPGQAFSYKFKSTTDPATGASFAANLFSSVRCQNRILTDDGKNGNCNTVLFESYNIVVS</sequence>
<reference evidence="2 3" key="1">
    <citation type="submission" date="2023-10" db="EMBL/GenBank/DDBJ databases">
        <title>Draft genome sequence of Xylaria bambusicola isolate GMP-LS, the root and basal stem rot pathogen of sugarcane in Indonesia.</title>
        <authorList>
            <person name="Selvaraj P."/>
            <person name="Muralishankar V."/>
            <person name="Muruganantham S."/>
            <person name="Sp S."/>
            <person name="Haryani S."/>
            <person name="Lau K.J.X."/>
            <person name="Naqvi N.I."/>
        </authorList>
    </citation>
    <scope>NUCLEOTIDE SEQUENCE [LARGE SCALE GENOMIC DNA]</scope>
    <source>
        <strain evidence="2">GMP-LS</strain>
    </source>
</reference>
<evidence type="ECO:0008006" key="4">
    <source>
        <dbReference type="Google" id="ProtNLM"/>
    </source>
</evidence>
<name>A0AAN7UQK7_9PEZI</name>
<feature type="signal peptide" evidence="1">
    <location>
        <begin position="1"/>
        <end position="23"/>
    </location>
</feature>
<proteinExistence type="predicted"/>
<protein>
    <recommendedName>
        <fullName evidence="4">AA1-like domain-containing protein</fullName>
    </recommendedName>
</protein>
<keyword evidence="3" id="KW-1185">Reference proteome</keyword>
<evidence type="ECO:0000313" key="3">
    <source>
        <dbReference type="Proteomes" id="UP001305414"/>
    </source>
</evidence>
<accession>A0AAN7UQK7</accession>
<dbReference type="EMBL" id="JAWHQM010000033">
    <property type="protein sequence ID" value="KAK5633507.1"/>
    <property type="molecule type" value="Genomic_DNA"/>
</dbReference>
<dbReference type="Proteomes" id="UP001305414">
    <property type="component" value="Unassembled WGS sequence"/>
</dbReference>